<evidence type="ECO:0000259" key="3">
    <source>
        <dbReference type="SMART" id="SM01008"/>
    </source>
</evidence>
<dbReference type="InterPro" id="IPR046867">
    <property type="entry name" value="AldOxase/xan_DH_MoCoBD2"/>
</dbReference>
<feature type="domain" description="Aldehyde oxidase/xanthine dehydrogenase a/b hammerhead" evidence="3">
    <location>
        <begin position="19"/>
        <end position="122"/>
    </location>
</feature>
<evidence type="ECO:0000256" key="1">
    <source>
        <dbReference type="ARBA" id="ARBA00022505"/>
    </source>
</evidence>
<dbReference type="Proteomes" id="UP000324209">
    <property type="component" value="Chromosome"/>
</dbReference>
<dbReference type="EMBL" id="CP036150">
    <property type="protein sequence ID" value="QEN09796.1"/>
    <property type="molecule type" value="Genomic_DNA"/>
</dbReference>
<reference evidence="4 5" key="1">
    <citation type="submission" date="2019-02" db="EMBL/GenBank/DDBJ databases">
        <title>Complete Genome Sequence and Methylome Analysis of free living Spirochaetas.</title>
        <authorList>
            <person name="Fomenkov A."/>
            <person name="Dubinina G."/>
            <person name="Leshcheva N."/>
            <person name="Mikheeva N."/>
            <person name="Grabovich M."/>
            <person name="Vincze T."/>
            <person name="Roberts R.J."/>
        </authorList>
    </citation>
    <scope>NUCLEOTIDE SEQUENCE [LARGE SCALE GENOMIC DNA]</scope>
    <source>
        <strain evidence="4 5">K2</strain>
    </source>
</reference>
<gene>
    <name evidence="4" type="ORF">EXM22_18065</name>
</gene>
<accession>A0A5C1QTA3</accession>
<dbReference type="GO" id="GO:0016491">
    <property type="term" value="F:oxidoreductase activity"/>
    <property type="evidence" value="ECO:0007669"/>
    <property type="project" value="UniProtKB-KW"/>
</dbReference>
<dbReference type="SMART" id="SM01008">
    <property type="entry name" value="Ald_Xan_dh_C"/>
    <property type="match status" value="1"/>
</dbReference>
<keyword evidence="1" id="KW-0500">Molybdenum</keyword>
<sequence>MPHSISTTVRRKDAVAKAAGTMEYLSDQFPVSPLHGKCYYSSIQRGLIESVSLPEVPEGYHILGADDVPGVNSLHMIIEDWPVFADKEVRYLGQIIFLIVGPEKDVILDIHRKIRVNYKEIPPCTTLEDSIALKGGVQHGEDNVFTRYDIHHGQVDPPFESAHRILEKEYYTGHQEHVYMEPQSLFAHWEDDSFILHASAQCPFYIRKSLVNALGMEPEKIRIIQTPTGGAFGGKEHFPDVLAGPLAVAVYKVKKPIKLVLDRKEDMAYSIKRHPSAIHIKTALDKEGKILAHDIDIRLDGGAYSSCSAVVLARAVFTVGNVYNIKNIRIAGRAFCTNKPPSDAFRGFGAPQAIFAMESHMNYLAYELGQDPLAFRQPYLMKQGDPTTTDGKIHEKVMLPEMTKRILEMSGYGKKYQDYKNIPYKGIGLSYFFHGSGFTGNGERDLIKARIYLKKDHNDHVYIYGSNVEMGQGISTTFCKVASKALDLPFEQVHFVEPDTEIVPDSGPTVASRSISVVGFLVQKAAEKLKKDWKSGEEQTIIQDYEAPTHMVPWDQNTLKGDAYPAYSWGVNVIEVEVDPITFEVNTKGIWGVYEMGVPIDRQIVEGQIIGGMVQALGYSYLEKLEFSDGRFRQATMSDYMIPTSMDFPSTKSAIVDNPFEYGAYGAKGAGEMVFDGAAPAFGAAVSQAVDTIIDEVPVLPETLMELTDEGR</sequence>
<dbReference type="KEGG" id="ock:EXM22_18065"/>
<name>A0A5C1QTA3_9SPIO</name>
<dbReference type="InterPro" id="IPR016208">
    <property type="entry name" value="Ald_Oxase/xanthine_DH-like"/>
</dbReference>
<dbReference type="OrthoDB" id="9759099at2"/>
<evidence type="ECO:0000256" key="2">
    <source>
        <dbReference type="ARBA" id="ARBA00023002"/>
    </source>
</evidence>
<keyword evidence="2" id="KW-0560">Oxidoreductase</keyword>
<dbReference type="Pfam" id="PF20256">
    <property type="entry name" value="MoCoBD_2"/>
    <property type="match status" value="2"/>
</dbReference>
<dbReference type="InterPro" id="IPR036856">
    <property type="entry name" value="Ald_Oxase/Xan_DH_a/b_sf"/>
</dbReference>
<dbReference type="InterPro" id="IPR037165">
    <property type="entry name" value="AldOxase/xan_DH_Mopterin-bd_sf"/>
</dbReference>
<dbReference type="PANTHER" id="PTHR11908:SF132">
    <property type="entry name" value="ALDEHYDE OXIDASE 1-RELATED"/>
    <property type="match status" value="1"/>
</dbReference>
<dbReference type="Gene3D" id="3.30.365.10">
    <property type="entry name" value="Aldehyde oxidase/xanthine dehydrogenase, molybdopterin binding domain"/>
    <property type="match status" value="4"/>
</dbReference>
<dbReference type="Pfam" id="PF02738">
    <property type="entry name" value="MoCoBD_1"/>
    <property type="match status" value="1"/>
</dbReference>
<dbReference type="SUPFAM" id="SSF56003">
    <property type="entry name" value="Molybdenum cofactor-binding domain"/>
    <property type="match status" value="1"/>
</dbReference>
<protein>
    <submittedName>
        <fullName evidence="4">Aldehyde oxidase</fullName>
    </submittedName>
</protein>
<keyword evidence="5" id="KW-1185">Reference proteome</keyword>
<evidence type="ECO:0000313" key="4">
    <source>
        <dbReference type="EMBL" id="QEN09796.1"/>
    </source>
</evidence>
<dbReference type="AlphaFoldDB" id="A0A5C1QTA3"/>
<dbReference type="InterPro" id="IPR008274">
    <property type="entry name" value="AldOxase/xan_DH_MoCoBD1"/>
</dbReference>
<dbReference type="Gene3D" id="3.90.1170.50">
    <property type="entry name" value="Aldehyde oxidase/xanthine dehydrogenase, a/b hammerhead"/>
    <property type="match status" value="1"/>
</dbReference>
<evidence type="ECO:0000313" key="5">
    <source>
        <dbReference type="Proteomes" id="UP000324209"/>
    </source>
</evidence>
<proteinExistence type="predicted"/>
<organism evidence="4 5">
    <name type="scientific">Oceanispirochaeta crateris</name>
    <dbReference type="NCBI Taxonomy" id="2518645"/>
    <lineage>
        <taxon>Bacteria</taxon>
        <taxon>Pseudomonadati</taxon>
        <taxon>Spirochaetota</taxon>
        <taxon>Spirochaetia</taxon>
        <taxon>Spirochaetales</taxon>
        <taxon>Spirochaetaceae</taxon>
        <taxon>Oceanispirochaeta</taxon>
    </lineage>
</organism>
<dbReference type="PANTHER" id="PTHR11908">
    <property type="entry name" value="XANTHINE DEHYDROGENASE"/>
    <property type="match status" value="1"/>
</dbReference>
<dbReference type="InterPro" id="IPR000674">
    <property type="entry name" value="Ald_Oxase/Xan_DH_a/b"/>
</dbReference>
<dbReference type="GO" id="GO:0005506">
    <property type="term" value="F:iron ion binding"/>
    <property type="evidence" value="ECO:0007669"/>
    <property type="project" value="InterPro"/>
</dbReference>
<dbReference type="SUPFAM" id="SSF54665">
    <property type="entry name" value="CO dehydrogenase molybdoprotein N-domain-like"/>
    <property type="match status" value="1"/>
</dbReference>
<dbReference type="RefSeq" id="WP_149487868.1">
    <property type="nucleotide sequence ID" value="NZ_CP036150.1"/>
</dbReference>